<organism evidence="1 2">
    <name type="scientific">Clavelina lepadiformis</name>
    <name type="common">Light-bulb sea squirt</name>
    <name type="synonym">Ascidia lepadiformis</name>
    <dbReference type="NCBI Taxonomy" id="159417"/>
    <lineage>
        <taxon>Eukaryota</taxon>
        <taxon>Metazoa</taxon>
        <taxon>Chordata</taxon>
        <taxon>Tunicata</taxon>
        <taxon>Ascidiacea</taxon>
        <taxon>Aplousobranchia</taxon>
        <taxon>Clavelinidae</taxon>
        <taxon>Clavelina</taxon>
    </lineage>
</organism>
<dbReference type="Proteomes" id="UP001642483">
    <property type="component" value="Unassembled WGS sequence"/>
</dbReference>
<evidence type="ECO:0000313" key="2">
    <source>
        <dbReference type="Proteomes" id="UP001642483"/>
    </source>
</evidence>
<accession>A0ABP0G2S0</accession>
<sequence>MHALCCLHSLSARTCSESCLIFDDDLITSRSEISSFSFGLSKIKSGFTLQEVEAEERGEVLG</sequence>
<reference evidence="1 2" key="1">
    <citation type="submission" date="2024-02" db="EMBL/GenBank/DDBJ databases">
        <authorList>
            <person name="Daric V."/>
            <person name="Darras S."/>
        </authorList>
    </citation>
    <scope>NUCLEOTIDE SEQUENCE [LARGE SCALE GENOMIC DNA]</scope>
</reference>
<name>A0ABP0G2S0_CLALP</name>
<keyword evidence="2" id="KW-1185">Reference proteome</keyword>
<dbReference type="EMBL" id="CAWYQH010000101">
    <property type="protein sequence ID" value="CAK8685810.1"/>
    <property type="molecule type" value="Genomic_DNA"/>
</dbReference>
<gene>
    <name evidence="1" type="ORF">CVLEPA_LOCUS16901</name>
</gene>
<comment type="caution">
    <text evidence="1">The sequence shown here is derived from an EMBL/GenBank/DDBJ whole genome shotgun (WGS) entry which is preliminary data.</text>
</comment>
<protein>
    <submittedName>
        <fullName evidence="1">Uncharacterized protein</fullName>
    </submittedName>
</protein>
<proteinExistence type="predicted"/>
<evidence type="ECO:0000313" key="1">
    <source>
        <dbReference type="EMBL" id="CAK8685810.1"/>
    </source>
</evidence>